<dbReference type="Pfam" id="PF05134">
    <property type="entry name" value="T2SSL"/>
    <property type="match status" value="1"/>
</dbReference>
<keyword evidence="9" id="KW-0472">Membrane</keyword>
<dbReference type="InterPro" id="IPR007812">
    <property type="entry name" value="T2SS_protein-GspL"/>
</dbReference>
<evidence type="ECO:0000256" key="2">
    <source>
        <dbReference type="ARBA" id="ARBA00005318"/>
    </source>
</evidence>
<keyword evidence="5" id="KW-0997">Cell inner membrane</keyword>
<dbReference type="InterPro" id="IPR043129">
    <property type="entry name" value="ATPase_NBD"/>
</dbReference>
<evidence type="ECO:0000256" key="3">
    <source>
        <dbReference type="ARBA" id="ARBA00022448"/>
    </source>
</evidence>
<name>A0ABQ1HSG8_9GAMM</name>
<dbReference type="Pfam" id="PF12693">
    <property type="entry name" value="GspL_C"/>
    <property type="match status" value="1"/>
</dbReference>
<evidence type="ECO:0000256" key="5">
    <source>
        <dbReference type="ARBA" id="ARBA00022519"/>
    </source>
</evidence>
<evidence type="ECO:0000256" key="10">
    <source>
        <dbReference type="PIRNR" id="PIRNR015761"/>
    </source>
</evidence>
<dbReference type="Gene3D" id="3.30.420.380">
    <property type="match status" value="1"/>
</dbReference>
<keyword evidence="6" id="KW-0812">Transmembrane</keyword>
<accession>A0ABQ1HSG8</accession>
<comment type="similarity">
    <text evidence="2 10">Belongs to the GSP L family.</text>
</comment>
<keyword evidence="3 10" id="KW-0813">Transport</keyword>
<comment type="subcellular location">
    <subcellularLocation>
        <location evidence="1">Cell inner membrane</location>
        <topology evidence="1">Single-pass membrane protein</topology>
    </subcellularLocation>
</comment>
<proteinExistence type="inferred from homology"/>
<dbReference type="EMBL" id="BMKC01000004">
    <property type="protein sequence ID" value="GGA86890.1"/>
    <property type="molecule type" value="Genomic_DNA"/>
</dbReference>
<dbReference type="SUPFAM" id="SSF53067">
    <property type="entry name" value="Actin-like ATPase domain"/>
    <property type="match status" value="1"/>
</dbReference>
<feature type="domain" description="GspL periplasmic" evidence="12">
    <location>
        <begin position="255"/>
        <end position="391"/>
    </location>
</feature>
<evidence type="ECO:0000256" key="9">
    <source>
        <dbReference type="ARBA" id="ARBA00023136"/>
    </source>
</evidence>
<keyword evidence="14" id="KW-1185">Reference proteome</keyword>
<comment type="caution">
    <text evidence="13">The sequence shown here is derived from an EMBL/GenBank/DDBJ whole genome shotgun (WGS) entry which is preliminary data.</text>
</comment>
<gene>
    <name evidence="13" type="ORF">GCM10011521_26670</name>
</gene>
<comment type="function">
    <text evidence="10">Inner membrane component of the type II secretion system required for the energy-dependent secretion of extracellular factors such as proteases and toxins from the periplasm.</text>
</comment>
<evidence type="ECO:0000313" key="14">
    <source>
        <dbReference type="Proteomes" id="UP000623419"/>
    </source>
</evidence>
<sequence length="404" mass="42767">MSLLRLYCSLPDPPPACRWALVNEGRETVVGEGDLGTLPRHARRVQVVLPASQVVFLRVKLPPSRRRPSGQALAFAAEEQTAGDPALNQVRWLGQAGGDDILAVFDQDGFDAWSRALAAAGVRGVEWQAETLLLPWLPGSWQMRWNGTEGYVRTGEFEGVATDCGDATTPPVSLRLLLAQARAAGTAPARIVLHPTAIEAAPDAAAWSQLLGLAVEIEATGDGGDWTLAPLLAGVPLVVQERGWRGLSDLAPRLRTAAWVLAVALALHATLLVGEWASLASQRHSLQAQMEQRFRSAFPEAVAVANAPLQMRRQLAQARHAAGQVDPGDFPALLAHFGDASRDLPAGSLRALSYQSSGLVAEVVGVDAAGLQQVATRLVQAGLQVETQPPATPGGAARFTVQAP</sequence>
<evidence type="ECO:0000256" key="8">
    <source>
        <dbReference type="ARBA" id="ARBA00022989"/>
    </source>
</evidence>
<keyword evidence="4" id="KW-1003">Cell membrane</keyword>
<feature type="domain" description="GspL cytoplasmic actin-ATPase-like" evidence="11">
    <location>
        <begin position="41"/>
        <end position="163"/>
    </location>
</feature>
<evidence type="ECO:0000259" key="12">
    <source>
        <dbReference type="Pfam" id="PF12693"/>
    </source>
</evidence>
<dbReference type="InterPro" id="IPR024230">
    <property type="entry name" value="GspL_cyto_dom"/>
</dbReference>
<evidence type="ECO:0000313" key="13">
    <source>
        <dbReference type="EMBL" id="GGA86890.1"/>
    </source>
</evidence>
<evidence type="ECO:0000259" key="11">
    <source>
        <dbReference type="Pfam" id="PF05134"/>
    </source>
</evidence>
<dbReference type="RefSeq" id="WP_188665444.1">
    <property type="nucleotide sequence ID" value="NZ_BMKC01000004.1"/>
</dbReference>
<organism evidence="13 14">
    <name type="scientific">Arenimonas soli</name>
    <dbReference type="NCBI Taxonomy" id="2269504"/>
    <lineage>
        <taxon>Bacteria</taxon>
        <taxon>Pseudomonadati</taxon>
        <taxon>Pseudomonadota</taxon>
        <taxon>Gammaproteobacteria</taxon>
        <taxon>Lysobacterales</taxon>
        <taxon>Lysobacteraceae</taxon>
        <taxon>Arenimonas</taxon>
    </lineage>
</organism>
<dbReference type="PIRSF" id="PIRSF015761">
    <property type="entry name" value="Protein_L"/>
    <property type="match status" value="1"/>
</dbReference>
<evidence type="ECO:0000256" key="6">
    <source>
        <dbReference type="ARBA" id="ARBA00022692"/>
    </source>
</evidence>
<protein>
    <recommendedName>
        <fullName evidence="10">Type II secretion system protein L</fullName>
        <shortName evidence="10">T2SS protein L</shortName>
    </recommendedName>
</protein>
<dbReference type="InterPro" id="IPR025691">
    <property type="entry name" value="GspL_pp_dom"/>
</dbReference>
<dbReference type="NCBIfam" id="TIGR01709">
    <property type="entry name" value="typeII_sec_gspL"/>
    <property type="match status" value="1"/>
</dbReference>
<keyword evidence="8" id="KW-1133">Transmembrane helix</keyword>
<evidence type="ECO:0000256" key="1">
    <source>
        <dbReference type="ARBA" id="ARBA00004377"/>
    </source>
</evidence>
<reference evidence="14" key="1">
    <citation type="journal article" date="2019" name="Int. J. Syst. Evol. Microbiol.">
        <title>The Global Catalogue of Microorganisms (GCM) 10K type strain sequencing project: providing services to taxonomists for standard genome sequencing and annotation.</title>
        <authorList>
            <consortium name="The Broad Institute Genomics Platform"/>
            <consortium name="The Broad Institute Genome Sequencing Center for Infectious Disease"/>
            <person name="Wu L."/>
            <person name="Ma J."/>
        </authorList>
    </citation>
    <scope>NUCLEOTIDE SEQUENCE [LARGE SCALE GENOMIC DNA]</scope>
    <source>
        <strain evidence="14">CGMCC 1.15905</strain>
    </source>
</reference>
<evidence type="ECO:0000256" key="4">
    <source>
        <dbReference type="ARBA" id="ARBA00022475"/>
    </source>
</evidence>
<evidence type="ECO:0000256" key="7">
    <source>
        <dbReference type="ARBA" id="ARBA00022927"/>
    </source>
</evidence>
<keyword evidence="7 10" id="KW-0653">Protein transport</keyword>
<dbReference type="Proteomes" id="UP000623419">
    <property type="component" value="Unassembled WGS sequence"/>
</dbReference>